<dbReference type="GO" id="GO:0000287">
    <property type="term" value="F:magnesium ion binding"/>
    <property type="evidence" value="ECO:0007669"/>
    <property type="project" value="InterPro"/>
</dbReference>
<reference evidence="12 13" key="1">
    <citation type="journal article" date="2024" name="Nat. Commun.">
        <title>Phylogenomics reveals the evolutionary origins of lichenization in chlorophyte algae.</title>
        <authorList>
            <person name="Puginier C."/>
            <person name="Libourel C."/>
            <person name="Otte J."/>
            <person name="Skaloud P."/>
            <person name="Haon M."/>
            <person name="Grisel S."/>
            <person name="Petersen M."/>
            <person name="Berrin J.G."/>
            <person name="Delaux P.M."/>
            <person name="Dal Grande F."/>
            <person name="Keller J."/>
        </authorList>
    </citation>
    <scope>NUCLEOTIDE SEQUENCE [LARGE SCALE GENOMIC DNA]</scope>
    <source>
        <strain evidence="12 13">SAG 2043</strain>
    </source>
</reference>
<keyword evidence="10" id="KW-0460">Magnesium</keyword>
<keyword evidence="13" id="KW-1185">Reference proteome</keyword>
<accession>A0AAW1R4D9</accession>
<gene>
    <name evidence="12" type="ORF">WJX72_002417</name>
</gene>
<comment type="pathway">
    <text evidence="3">Cofactor biosynthesis; thiamine diphosphate biosynthesis; 4-methyl-5-(2-phosphoethyl)-thiazole from 5-(2-hydroxyethyl)-4-methylthiazole: step 1/1.</text>
</comment>
<dbReference type="GO" id="GO:0004417">
    <property type="term" value="F:hydroxyethylthiazole kinase activity"/>
    <property type="evidence" value="ECO:0007669"/>
    <property type="project" value="UniProtKB-EC"/>
</dbReference>
<comment type="cofactor">
    <cofactor evidence="2">
        <name>Mg(2+)</name>
        <dbReference type="ChEBI" id="CHEBI:18420"/>
    </cofactor>
</comment>
<protein>
    <recommendedName>
        <fullName evidence="4">hydroxyethylthiazole kinase</fullName>
        <ecNumber evidence="4">2.7.1.50</ecNumber>
    </recommendedName>
</protein>
<keyword evidence="11" id="KW-0784">Thiamine biosynthesis</keyword>
<dbReference type="SUPFAM" id="SSF53613">
    <property type="entry name" value="Ribokinase-like"/>
    <property type="match status" value="1"/>
</dbReference>
<evidence type="ECO:0000256" key="2">
    <source>
        <dbReference type="ARBA" id="ARBA00001946"/>
    </source>
</evidence>
<evidence type="ECO:0000256" key="11">
    <source>
        <dbReference type="ARBA" id="ARBA00022977"/>
    </source>
</evidence>
<dbReference type="PRINTS" id="PR01099">
    <property type="entry name" value="HYETHTZKNASE"/>
</dbReference>
<organism evidence="12 13">
    <name type="scientific">[Myrmecia] bisecta</name>
    <dbReference type="NCBI Taxonomy" id="41462"/>
    <lineage>
        <taxon>Eukaryota</taxon>
        <taxon>Viridiplantae</taxon>
        <taxon>Chlorophyta</taxon>
        <taxon>core chlorophytes</taxon>
        <taxon>Trebouxiophyceae</taxon>
        <taxon>Trebouxiales</taxon>
        <taxon>Trebouxiaceae</taxon>
        <taxon>Myrmecia</taxon>
    </lineage>
</organism>
<keyword evidence="8" id="KW-0418">Kinase</keyword>
<dbReference type="Gene3D" id="3.40.1190.20">
    <property type="match status" value="1"/>
</dbReference>
<keyword evidence="7" id="KW-0547">Nucleotide-binding</keyword>
<dbReference type="NCBIfam" id="NF006830">
    <property type="entry name" value="PRK09355.1"/>
    <property type="match status" value="1"/>
</dbReference>
<dbReference type="CDD" id="cd01170">
    <property type="entry name" value="THZ_kinase"/>
    <property type="match status" value="1"/>
</dbReference>
<comment type="caution">
    <text evidence="12">The sequence shown here is derived from an EMBL/GenBank/DDBJ whole genome shotgun (WGS) entry which is preliminary data.</text>
</comment>
<keyword evidence="5" id="KW-0808">Transferase</keyword>
<comment type="catalytic activity">
    <reaction evidence="1">
        <text>5-(2-hydroxyethyl)-4-methylthiazole + ATP = 4-methyl-5-(2-phosphooxyethyl)-thiazole + ADP + H(+)</text>
        <dbReference type="Rhea" id="RHEA:24212"/>
        <dbReference type="ChEBI" id="CHEBI:15378"/>
        <dbReference type="ChEBI" id="CHEBI:17957"/>
        <dbReference type="ChEBI" id="CHEBI:30616"/>
        <dbReference type="ChEBI" id="CHEBI:58296"/>
        <dbReference type="ChEBI" id="CHEBI:456216"/>
        <dbReference type="EC" id="2.7.1.50"/>
    </reaction>
</comment>
<name>A0AAW1R4D9_9CHLO</name>
<dbReference type="InterPro" id="IPR029056">
    <property type="entry name" value="Ribokinase-like"/>
</dbReference>
<dbReference type="HAMAP" id="MF_00228">
    <property type="entry name" value="Thz_kinase"/>
    <property type="match status" value="1"/>
</dbReference>
<dbReference type="InterPro" id="IPR000417">
    <property type="entry name" value="Hyethyz_kinase"/>
</dbReference>
<evidence type="ECO:0000256" key="6">
    <source>
        <dbReference type="ARBA" id="ARBA00022723"/>
    </source>
</evidence>
<dbReference type="PIRSF" id="PIRSF000513">
    <property type="entry name" value="Thz_kinase"/>
    <property type="match status" value="1"/>
</dbReference>
<evidence type="ECO:0000256" key="4">
    <source>
        <dbReference type="ARBA" id="ARBA00012129"/>
    </source>
</evidence>
<evidence type="ECO:0000256" key="7">
    <source>
        <dbReference type="ARBA" id="ARBA00022741"/>
    </source>
</evidence>
<dbReference type="EMBL" id="JALJOR010000001">
    <property type="protein sequence ID" value="KAK9828855.1"/>
    <property type="molecule type" value="Genomic_DNA"/>
</dbReference>
<dbReference type="EC" id="2.7.1.50" evidence="4"/>
<dbReference type="GO" id="GO:0009228">
    <property type="term" value="P:thiamine biosynthetic process"/>
    <property type="evidence" value="ECO:0007669"/>
    <property type="project" value="UniProtKB-KW"/>
</dbReference>
<evidence type="ECO:0000313" key="13">
    <source>
        <dbReference type="Proteomes" id="UP001489004"/>
    </source>
</evidence>
<evidence type="ECO:0000256" key="10">
    <source>
        <dbReference type="ARBA" id="ARBA00022842"/>
    </source>
</evidence>
<dbReference type="Proteomes" id="UP001489004">
    <property type="component" value="Unassembled WGS sequence"/>
</dbReference>
<dbReference type="AlphaFoldDB" id="A0AAW1R4D9"/>
<evidence type="ECO:0000313" key="12">
    <source>
        <dbReference type="EMBL" id="KAK9828855.1"/>
    </source>
</evidence>
<keyword evidence="9" id="KW-0067">ATP-binding</keyword>
<evidence type="ECO:0000256" key="1">
    <source>
        <dbReference type="ARBA" id="ARBA00001771"/>
    </source>
</evidence>
<dbReference type="Pfam" id="PF02110">
    <property type="entry name" value="HK"/>
    <property type="match status" value="1"/>
</dbReference>
<evidence type="ECO:0000256" key="5">
    <source>
        <dbReference type="ARBA" id="ARBA00022679"/>
    </source>
</evidence>
<evidence type="ECO:0000256" key="9">
    <source>
        <dbReference type="ARBA" id="ARBA00022840"/>
    </source>
</evidence>
<proteinExistence type="inferred from homology"/>
<evidence type="ECO:0000256" key="3">
    <source>
        <dbReference type="ARBA" id="ARBA00004868"/>
    </source>
</evidence>
<keyword evidence="6" id="KW-0479">Metal-binding</keyword>
<evidence type="ECO:0000256" key="8">
    <source>
        <dbReference type="ARBA" id="ARBA00022777"/>
    </source>
</evidence>
<sequence>MDLMANTLLAAGASPAMVHATEEAEQFIQLANALLINVGTLSPTWVESMKVAAHFAQKAGKPWILDPVGAGATAHRLEAIMQLMKLRPTLVRGNASEIMAVAGAAGATSKGVDSTAESTEALEYGMQLARTYGCIVAISGAEDLVTDGERLVRVANGVKMLQSITATGCAVTALAAAFVACAPEDPLLATAHAFAVFGLASEVAARSAKGPGSLRVGLLDQLYGLEEQQVLSGVRLRD</sequence>
<dbReference type="GO" id="GO:0005524">
    <property type="term" value="F:ATP binding"/>
    <property type="evidence" value="ECO:0007669"/>
    <property type="project" value="UniProtKB-KW"/>
</dbReference>